<dbReference type="EMBL" id="LEKV01001102">
    <property type="protein sequence ID" value="KVI08617.1"/>
    <property type="molecule type" value="Genomic_DNA"/>
</dbReference>
<dbReference type="InterPro" id="IPR042197">
    <property type="entry name" value="Apaf_helical"/>
</dbReference>
<dbReference type="SUPFAM" id="SSF52540">
    <property type="entry name" value="P-loop containing nucleoside triphosphate hydrolases"/>
    <property type="match status" value="1"/>
</dbReference>
<evidence type="ECO:0000256" key="1">
    <source>
        <dbReference type="ARBA" id="ARBA00008894"/>
    </source>
</evidence>
<dbReference type="PANTHER" id="PTHR36766:SF13">
    <property type="entry name" value="POWDERY MILDEW RESISTANCE PROTEIN, RPW8"/>
    <property type="match status" value="1"/>
</dbReference>
<dbReference type="InterPro" id="IPR008808">
    <property type="entry name" value="Powdery_mildew-R_dom"/>
</dbReference>
<dbReference type="GO" id="GO:0043531">
    <property type="term" value="F:ADP binding"/>
    <property type="evidence" value="ECO:0007669"/>
    <property type="project" value="InterPro"/>
</dbReference>
<keyword evidence="2" id="KW-0433">Leucine-rich repeat</keyword>
<organism evidence="6 7">
    <name type="scientific">Cynara cardunculus var. scolymus</name>
    <name type="common">Globe artichoke</name>
    <name type="synonym">Cynara scolymus</name>
    <dbReference type="NCBI Taxonomy" id="59895"/>
    <lineage>
        <taxon>Eukaryota</taxon>
        <taxon>Viridiplantae</taxon>
        <taxon>Streptophyta</taxon>
        <taxon>Embryophyta</taxon>
        <taxon>Tracheophyta</taxon>
        <taxon>Spermatophyta</taxon>
        <taxon>Magnoliopsida</taxon>
        <taxon>eudicotyledons</taxon>
        <taxon>Gunneridae</taxon>
        <taxon>Pentapetalae</taxon>
        <taxon>asterids</taxon>
        <taxon>campanulids</taxon>
        <taxon>Asterales</taxon>
        <taxon>Asteraceae</taxon>
        <taxon>Carduoideae</taxon>
        <taxon>Cardueae</taxon>
        <taxon>Carduinae</taxon>
        <taxon>Cynara</taxon>
    </lineage>
</organism>
<dbReference type="Gene3D" id="1.10.8.430">
    <property type="entry name" value="Helical domain of apoptotic protease-activating factors"/>
    <property type="match status" value="1"/>
</dbReference>
<dbReference type="GO" id="GO:0006952">
    <property type="term" value="P:defense response"/>
    <property type="evidence" value="ECO:0007669"/>
    <property type="project" value="UniProtKB-KW"/>
</dbReference>
<protein>
    <submittedName>
        <fullName evidence="6">Disease resistance protein</fullName>
    </submittedName>
</protein>
<keyword evidence="3" id="KW-0677">Repeat</keyword>
<dbReference type="Gene3D" id="3.40.50.300">
    <property type="entry name" value="P-loop containing nucleotide triphosphate hydrolases"/>
    <property type="match status" value="1"/>
</dbReference>
<dbReference type="PRINTS" id="PR00364">
    <property type="entry name" value="DISEASERSIST"/>
</dbReference>
<dbReference type="Pfam" id="PF00931">
    <property type="entry name" value="NB-ARC"/>
    <property type="match status" value="1"/>
</dbReference>
<keyword evidence="4" id="KW-0611">Plant defense</keyword>
<dbReference type="Gene3D" id="3.80.10.10">
    <property type="entry name" value="Ribonuclease Inhibitor"/>
    <property type="match status" value="1"/>
</dbReference>
<accession>A0A103YGG4</accession>
<evidence type="ECO:0000256" key="3">
    <source>
        <dbReference type="ARBA" id="ARBA00022737"/>
    </source>
</evidence>
<evidence type="ECO:0000313" key="7">
    <source>
        <dbReference type="Proteomes" id="UP000243975"/>
    </source>
</evidence>
<dbReference type="Pfam" id="PF05659">
    <property type="entry name" value="RPW8"/>
    <property type="match status" value="1"/>
</dbReference>
<evidence type="ECO:0000256" key="2">
    <source>
        <dbReference type="ARBA" id="ARBA00022614"/>
    </source>
</evidence>
<gene>
    <name evidence="6" type="ORF">Ccrd_013014</name>
</gene>
<dbReference type="SUPFAM" id="SSF52058">
    <property type="entry name" value="L domain-like"/>
    <property type="match status" value="1"/>
</dbReference>
<evidence type="ECO:0000256" key="4">
    <source>
        <dbReference type="ARBA" id="ARBA00022821"/>
    </source>
</evidence>
<proteinExistence type="inferred from homology"/>
<dbReference type="PROSITE" id="PS51153">
    <property type="entry name" value="RPW8"/>
    <property type="match status" value="1"/>
</dbReference>
<sequence>MSAVIATDLEIAFGELLNVVIGHQTLQSSTFKTLLKRLENTLKTMEPLLFCESWGLSKLLARPEKETIMFIFYLENGKDLVLKCSRIRWWNVYKKFVHANKLIRLNNELLRFFQTEMQVNMVTTSIRSLIGIHDLEEKLDRVLSAVTTPVGTSSGSCTVPGIPQLIVGLDLHLEELKHRLLKDETQLLVVSGPGGCGKTTLVKMLCNDNGIKDMFGENIFYVTVSRPSSIKTVAQKLFEHHGENHCKFQSDEEAKNQLENLMWRIRSDKMLLVLDDVWSESESLVQDLKFQIPGYKIVITSRFLFPRFNATYELSLLNHNDARVLLCYSAFPRDGIPVNIVKHCKGLPLALTVVGASLCGQGAIKWRTTFKKWSEGQSILQSHSSMLVSLSASIDALDHELPIVKECFLDLGSFPKDERVAATALMDMWVELYNLDEKGMYTSEHLHELSSRNLVHLVPIRKDVGELEGYCDEHHVTQHDLLRELAVHLSSQEPIAQRNRLFMKIHKNNFPTWWIEQIRQPINARILSISTDEAFCSNWYDLKAPKVEVLILNISSKQYSLPQFIESMGQLKVLSVTSYGDNPAQLHNLPSIGVLSNLKRIRFTHLSVSSSIQPIFALQNLQKLSFVMCELSNAFTNDTTGSPMLPNLTELEFDRCYDLNELPAGLCSLVHLQKLSITNCHELDVLPKGLGRLLNLEFLSLNCCTKLQELPESIGSLLKLRFIDISDCLSISLLPEQIGELCSLRVLKMRGCQGLQDLPVSMSKLLQLEEVICDEETSYLWMDFETDLCNLKINVVEDDRFESFMKIVQ</sequence>
<evidence type="ECO:0000313" key="6">
    <source>
        <dbReference type="EMBL" id="KVI08617.1"/>
    </source>
</evidence>
<dbReference type="InterPro" id="IPR002182">
    <property type="entry name" value="NB-ARC"/>
</dbReference>
<reference evidence="6 7" key="1">
    <citation type="journal article" date="2016" name="Sci. Rep.">
        <title>The genome sequence of the outbreeding globe artichoke constructed de novo incorporating a phase-aware low-pass sequencing strategy of F1 progeny.</title>
        <authorList>
            <person name="Scaglione D."/>
            <person name="Reyes-Chin-Wo S."/>
            <person name="Acquadro A."/>
            <person name="Froenicke L."/>
            <person name="Portis E."/>
            <person name="Beitel C."/>
            <person name="Tirone M."/>
            <person name="Mauro R."/>
            <person name="Lo Monaco A."/>
            <person name="Mauromicale G."/>
            <person name="Faccioli P."/>
            <person name="Cattivelli L."/>
            <person name="Rieseberg L."/>
            <person name="Michelmore R."/>
            <person name="Lanteri S."/>
        </authorList>
    </citation>
    <scope>NUCLEOTIDE SEQUENCE [LARGE SCALE GENOMIC DNA]</scope>
    <source>
        <strain evidence="6">2C</strain>
    </source>
</reference>
<dbReference type="InterPro" id="IPR032675">
    <property type="entry name" value="LRR_dom_sf"/>
</dbReference>
<name>A0A103YGG4_CYNCS</name>
<comment type="caution">
    <text evidence="6">The sequence shown here is derived from an EMBL/GenBank/DDBJ whole genome shotgun (WGS) entry which is preliminary data.</text>
</comment>
<dbReference type="InterPro" id="IPR027417">
    <property type="entry name" value="P-loop_NTPase"/>
</dbReference>
<dbReference type="InterPro" id="IPR036388">
    <property type="entry name" value="WH-like_DNA-bd_sf"/>
</dbReference>
<dbReference type="PANTHER" id="PTHR36766">
    <property type="entry name" value="PLANT BROAD-SPECTRUM MILDEW RESISTANCE PROTEIN RPW8"/>
    <property type="match status" value="1"/>
</dbReference>
<keyword evidence="7" id="KW-1185">Reference proteome</keyword>
<dbReference type="Gene3D" id="1.10.10.10">
    <property type="entry name" value="Winged helix-like DNA-binding domain superfamily/Winged helix DNA-binding domain"/>
    <property type="match status" value="1"/>
</dbReference>
<dbReference type="OMA" id="NWWLEEK"/>
<comment type="similarity">
    <text evidence="1">Belongs to the disease resistance NB-LRR family.</text>
</comment>
<evidence type="ECO:0000259" key="5">
    <source>
        <dbReference type="PROSITE" id="PS51153"/>
    </source>
</evidence>
<dbReference type="Gramene" id="KVI08617">
    <property type="protein sequence ID" value="KVI08617"/>
    <property type="gene ID" value="Ccrd_013014"/>
</dbReference>
<dbReference type="AlphaFoldDB" id="A0A103YGG4"/>
<dbReference type="Proteomes" id="UP000243975">
    <property type="component" value="Unassembled WGS sequence"/>
</dbReference>
<feature type="domain" description="RPW8" evidence="5">
    <location>
        <begin position="1"/>
        <end position="151"/>
    </location>
</feature>